<proteinExistence type="predicted"/>
<evidence type="ECO:0000313" key="2">
    <source>
        <dbReference type="EMBL" id="RRT46634.1"/>
    </source>
</evidence>
<sequence length="145" mass="15787">MQGKGQLNLVSRPISEHGGAHCSAIHKSSSFPSKPTTHSTTSHVTVAEDSNRRSGGRISEVGVLWATRGLHRGLHKRREGELLWLCCEVVREEVSSNGVVEEGIKAHISCRTEMKTSPAIRVADGMRQMLRRRPAAGGVRSIIAD</sequence>
<dbReference type="AlphaFoldDB" id="A0A426Y4L5"/>
<feature type="region of interest" description="Disordered" evidence="1">
    <location>
        <begin position="28"/>
        <end position="53"/>
    </location>
</feature>
<evidence type="ECO:0000313" key="3">
    <source>
        <dbReference type="Proteomes" id="UP000287651"/>
    </source>
</evidence>
<accession>A0A426Y4L5</accession>
<organism evidence="2 3">
    <name type="scientific">Ensete ventricosum</name>
    <name type="common">Abyssinian banana</name>
    <name type="synonym">Musa ensete</name>
    <dbReference type="NCBI Taxonomy" id="4639"/>
    <lineage>
        <taxon>Eukaryota</taxon>
        <taxon>Viridiplantae</taxon>
        <taxon>Streptophyta</taxon>
        <taxon>Embryophyta</taxon>
        <taxon>Tracheophyta</taxon>
        <taxon>Spermatophyta</taxon>
        <taxon>Magnoliopsida</taxon>
        <taxon>Liliopsida</taxon>
        <taxon>Zingiberales</taxon>
        <taxon>Musaceae</taxon>
        <taxon>Ensete</taxon>
    </lineage>
</organism>
<feature type="compositionally biased region" description="Low complexity" evidence="1">
    <location>
        <begin position="28"/>
        <end position="45"/>
    </location>
</feature>
<name>A0A426Y4L5_ENSVE</name>
<dbReference type="InterPro" id="IPR012876">
    <property type="entry name" value="DUF1677_pln"/>
</dbReference>
<comment type="caution">
    <text evidence="2">The sequence shown here is derived from an EMBL/GenBank/DDBJ whole genome shotgun (WGS) entry which is preliminary data.</text>
</comment>
<evidence type="ECO:0000256" key="1">
    <source>
        <dbReference type="SAM" id="MobiDB-lite"/>
    </source>
</evidence>
<dbReference type="Proteomes" id="UP000287651">
    <property type="component" value="Unassembled WGS sequence"/>
</dbReference>
<protein>
    <submittedName>
        <fullName evidence="2">Uncharacterized protein</fullName>
    </submittedName>
</protein>
<dbReference type="EMBL" id="AMZH03015057">
    <property type="protein sequence ID" value="RRT46634.1"/>
    <property type="molecule type" value="Genomic_DNA"/>
</dbReference>
<dbReference type="Pfam" id="PF07911">
    <property type="entry name" value="DUF1677"/>
    <property type="match status" value="1"/>
</dbReference>
<reference evidence="2 3" key="1">
    <citation type="journal article" date="2014" name="Agronomy (Basel)">
        <title>A Draft Genome Sequence for Ensete ventricosum, the Drought-Tolerant Tree Against Hunger.</title>
        <authorList>
            <person name="Harrison J."/>
            <person name="Moore K.A."/>
            <person name="Paszkiewicz K."/>
            <person name="Jones T."/>
            <person name="Grant M."/>
            <person name="Ambacheew D."/>
            <person name="Muzemil S."/>
            <person name="Studholme D.J."/>
        </authorList>
    </citation>
    <scope>NUCLEOTIDE SEQUENCE [LARGE SCALE GENOMIC DNA]</scope>
</reference>
<gene>
    <name evidence="2" type="ORF">B296_00054318</name>
</gene>